<organism evidence="2 3">
    <name type="scientific">Abeliophyllum distichum</name>
    <dbReference type="NCBI Taxonomy" id="126358"/>
    <lineage>
        <taxon>Eukaryota</taxon>
        <taxon>Viridiplantae</taxon>
        <taxon>Streptophyta</taxon>
        <taxon>Embryophyta</taxon>
        <taxon>Tracheophyta</taxon>
        <taxon>Spermatophyta</taxon>
        <taxon>Magnoliopsida</taxon>
        <taxon>eudicotyledons</taxon>
        <taxon>Gunneridae</taxon>
        <taxon>Pentapetalae</taxon>
        <taxon>asterids</taxon>
        <taxon>lamiids</taxon>
        <taxon>Lamiales</taxon>
        <taxon>Oleaceae</taxon>
        <taxon>Forsythieae</taxon>
        <taxon>Abeliophyllum</taxon>
    </lineage>
</organism>
<reference evidence="3" key="1">
    <citation type="submission" date="2024-07" db="EMBL/GenBank/DDBJ databases">
        <title>Two chromosome-level genome assemblies of Korean endemic species Abeliophyllum distichum and Forsythia ovata (Oleaceae).</title>
        <authorList>
            <person name="Jang H."/>
        </authorList>
    </citation>
    <scope>NUCLEOTIDE SEQUENCE [LARGE SCALE GENOMIC DNA]</scope>
</reference>
<dbReference type="InterPro" id="IPR006016">
    <property type="entry name" value="UspA"/>
</dbReference>
<dbReference type="PRINTS" id="PR01438">
    <property type="entry name" value="UNVRSLSTRESS"/>
</dbReference>
<dbReference type="PANTHER" id="PTHR31964">
    <property type="entry name" value="ADENINE NUCLEOTIDE ALPHA HYDROLASES-LIKE SUPERFAMILY PROTEIN"/>
    <property type="match status" value="1"/>
</dbReference>
<sequence>MENTTAEPSAGLEAGAVQPSTAAEAVEKMKILVAIDDSEESFYALGWVLDNFFKQSLGGATYELIIVHVMEPLPNYIFPGAPAVYPTTSVVQSVNKVQQENASAILNHAVQICTKKKVKAKASILKGDAKEMICEAAELMQIDLIVVGSRGLGMIKRAFLGSVSDYVAHHAKCGVLIIKPSKESQK</sequence>
<dbReference type="SUPFAM" id="SSF52402">
    <property type="entry name" value="Adenine nucleotide alpha hydrolases-like"/>
    <property type="match status" value="1"/>
</dbReference>
<evidence type="ECO:0000259" key="1">
    <source>
        <dbReference type="Pfam" id="PF00582"/>
    </source>
</evidence>
<dbReference type="Proteomes" id="UP001604336">
    <property type="component" value="Unassembled WGS sequence"/>
</dbReference>
<comment type="caution">
    <text evidence="2">The sequence shown here is derived from an EMBL/GenBank/DDBJ whole genome shotgun (WGS) entry which is preliminary data.</text>
</comment>
<evidence type="ECO:0000313" key="3">
    <source>
        <dbReference type="Proteomes" id="UP001604336"/>
    </source>
</evidence>
<proteinExistence type="predicted"/>
<gene>
    <name evidence="2" type="ORF">Adt_06791</name>
</gene>
<dbReference type="InterPro" id="IPR006015">
    <property type="entry name" value="Universal_stress_UspA"/>
</dbReference>
<protein>
    <submittedName>
        <fullName evidence="2">Adenine nucleotide alpha hydrolase-like superfamily protein</fullName>
    </submittedName>
</protein>
<dbReference type="PANTHER" id="PTHR31964:SF124">
    <property type="entry name" value="ADENINE NUCLEOTIDE ALPHA HYDROLASES-LIKE SUPERFAMILY PROTEIN"/>
    <property type="match status" value="1"/>
</dbReference>
<dbReference type="CDD" id="cd23659">
    <property type="entry name" value="USP_At3g01520-like"/>
    <property type="match status" value="1"/>
</dbReference>
<dbReference type="Pfam" id="PF00582">
    <property type="entry name" value="Usp"/>
    <property type="match status" value="1"/>
</dbReference>
<dbReference type="Gene3D" id="3.40.50.620">
    <property type="entry name" value="HUPs"/>
    <property type="match status" value="1"/>
</dbReference>
<dbReference type="EMBL" id="JBFOLK010000002">
    <property type="protein sequence ID" value="KAL2533440.1"/>
    <property type="molecule type" value="Genomic_DNA"/>
</dbReference>
<dbReference type="InterPro" id="IPR014729">
    <property type="entry name" value="Rossmann-like_a/b/a_fold"/>
</dbReference>
<name>A0ABD1V7Y0_9LAMI</name>
<feature type="domain" description="UspA" evidence="1">
    <location>
        <begin position="30"/>
        <end position="179"/>
    </location>
</feature>
<accession>A0ABD1V7Y0</accession>
<dbReference type="AlphaFoldDB" id="A0ABD1V7Y0"/>
<keyword evidence="3" id="KW-1185">Reference proteome</keyword>
<evidence type="ECO:0000313" key="2">
    <source>
        <dbReference type="EMBL" id="KAL2533440.1"/>
    </source>
</evidence>